<feature type="transmembrane region" description="Helical" evidence="1">
    <location>
        <begin position="27"/>
        <end position="43"/>
    </location>
</feature>
<evidence type="ECO:0000313" key="2">
    <source>
        <dbReference type="EMBL" id="SVA49805.1"/>
    </source>
</evidence>
<keyword evidence="1" id="KW-1133">Transmembrane helix</keyword>
<name>A0A381WBC1_9ZZZZ</name>
<organism evidence="2">
    <name type="scientific">marine metagenome</name>
    <dbReference type="NCBI Taxonomy" id="408172"/>
    <lineage>
        <taxon>unclassified sequences</taxon>
        <taxon>metagenomes</taxon>
        <taxon>ecological metagenomes</taxon>
    </lineage>
</organism>
<protein>
    <submittedName>
        <fullName evidence="2">Uncharacterized protein</fullName>
    </submittedName>
</protein>
<keyword evidence="1" id="KW-0472">Membrane</keyword>
<evidence type="ECO:0000256" key="1">
    <source>
        <dbReference type="SAM" id="Phobius"/>
    </source>
</evidence>
<accession>A0A381WBC1</accession>
<proteinExistence type="predicted"/>
<feature type="non-terminal residue" evidence="2">
    <location>
        <position position="1"/>
    </location>
</feature>
<reference evidence="2" key="1">
    <citation type="submission" date="2018-05" db="EMBL/GenBank/DDBJ databases">
        <authorList>
            <person name="Lanie J.A."/>
            <person name="Ng W.-L."/>
            <person name="Kazmierczak K.M."/>
            <person name="Andrzejewski T.M."/>
            <person name="Davidsen T.M."/>
            <person name="Wayne K.J."/>
            <person name="Tettelin H."/>
            <person name="Glass J.I."/>
            <person name="Rusch D."/>
            <person name="Podicherti R."/>
            <person name="Tsui H.-C.T."/>
            <person name="Winkler M.E."/>
        </authorList>
    </citation>
    <scope>NUCLEOTIDE SEQUENCE</scope>
</reference>
<sequence length="44" mass="5046">IIMELIMDKDIVVENLSEQLLVELKRIRLLLVVIVFVLIVGSIL</sequence>
<dbReference type="AlphaFoldDB" id="A0A381WBC1"/>
<dbReference type="EMBL" id="UINC01011268">
    <property type="protein sequence ID" value="SVA49805.1"/>
    <property type="molecule type" value="Genomic_DNA"/>
</dbReference>
<keyword evidence="1" id="KW-0812">Transmembrane</keyword>
<gene>
    <name evidence="2" type="ORF">METZ01_LOCUS102659</name>
</gene>